<dbReference type="EnsemblMetazoa" id="GAUT005097-RA">
    <property type="protein sequence ID" value="GAUT005097-PA"/>
    <property type="gene ID" value="GAUT005097"/>
</dbReference>
<reference evidence="2" key="1">
    <citation type="submission" date="2020-05" db="UniProtKB">
        <authorList>
            <consortium name="EnsemblMetazoa"/>
        </authorList>
    </citation>
    <scope>IDENTIFICATION</scope>
    <source>
        <strain evidence="2">TTRI</strain>
    </source>
</reference>
<keyword evidence="1" id="KW-1133">Transmembrane helix</keyword>
<organism evidence="2 3">
    <name type="scientific">Glossina austeni</name>
    <name type="common">Savannah tsetse fly</name>
    <dbReference type="NCBI Taxonomy" id="7395"/>
    <lineage>
        <taxon>Eukaryota</taxon>
        <taxon>Metazoa</taxon>
        <taxon>Ecdysozoa</taxon>
        <taxon>Arthropoda</taxon>
        <taxon>Hexapoda</taxon>
        <taxon>Insecta</taxon>
        <taxon>Pterygota</taxon>
        <taxon>Neoptera</taxon>
        <taxon>Endopterygota</taxon>
        <taxon>Diptera</taxon>
        <taxon>Brachycera</taxon>
        <taxon>Muscomorpha</taxon>
        <taxon>Hippoboscoidea</taxon>
        <taxon>Glossinidae</taxon>
        <taxon>Glossina</taxon>
    </lineage>
</organism>
<keyword evidence="1" id="KW-0472">Membrane</keyword>
<evidence type="ECO:0000313" key="2">
    <source>
        <dbReference type="EnsemblMetazoa" id="GAUT005097-PA"/>
    </source>
</evidence>
<keyword evidence="1" id="KW-0812">Transmembrane</keyword>
<accession>A0A1A9UHK1</accession>
<name>A0A1A9UHK1_GLOAU</name>
<evidence type="ECO:0000313" key="3">
    <source>
        <dbReference type="Proteomes" id="UP000078200"/>
    </source>
</evidence>
<evidence type="ECO:0000256" key="1">
    <source>
        <dbReference type="SAM" id="Phobius"/>
    </source>
</evidence>
<dbReference type="VEuPathDB" id="VectorBase:GAUT005097"/>
<dbReference type="Proteomes" id="UP000078200">
    <property type="component" value="Unassembled WGS sequence"/>
</dbReference>
<proteinExistence type="predicted"/>
<keyword evidence="3" id="KW-1185">Reference proteome</keyword>
<dbReference type="AlphaFoldDB" id="A0A1A9UHK1"/>
<feature type="transmembrane region" description="Helical" evidence="1">
    <location>
        <begin position="52"/>
        <end position="69"/>
    </location>
</feature>
<protein>
    <submittedName>
        <fullName evidence="2">Uncharacterized protein</fullName>
    </submittedName>
</protein>
<sequence length="133" mass="15199">MDCCQFWETFPQPKAKVSNLIPSKFSGTITLRTILREMAVAKTHLDISDNQINMLLLCAAGGICSWTFLFRSLNGKRKEHFLLMRTAAVVLVSLSSLKERRPTLASFSYFHMHVGIKITNTCRIVLNKMEKKY</sequence>